<proteinExistence type="inferred from homology"/>
<feature type="chain" id="PRO_5038398948" evidence="4">
    <location>
        <begin position="30"/>
        <end position="655"/>
    </location>
</feature>
<dbReference type="InterPro" id="IPR006637">
    <property type="entry name" value="ChW"/>
</dbReference>
<feature type="region of interest" description="Disordered" evidence="3">
    <location>
        <begin position="35"/>
        <end position="126"/>
    </location>
</feature>
<sequence length="655" mass="74057">MKKVIKIGMLSILSASMIFSEFASLGVLAVESVDTSQDQSSEVEIENEDNENNKESTIMDENITLPVSQDMTENKEQEIPATNEVKDSENDKETTSESIQENVVEESVDKENQKNDEKESTEETVTTLKGEEIPISQIPEEYRDKLYQPKEGEDINNPFSTNDFYPAQSYMATSSSFNWPNNPRWSLKVRNFFNEHKVRVQRVAKAYNLYPSVMLAQAVLESGWGTSSLSYKYNNYFGIKSSGGSGSSVDMVTWEWIEDSTHPDGGYAVTIVGGFRSYQSSEESFRDYAQFLAGNTRRYRGGFRDIAKTPYEAIENIHSGMHYGVGGYATDPNYAKKISSVIRTYGLEQLDDEPSLSYRTHVEKKGDQSWVREGQMSGTSGQRLRLESLQIKLDNQVGSSIEYQTHVEKNGWMNWTSDGKRAGTVNQGKRLEAVKIRLNGLVSENYDVYYRVHAENFGWLDWSKNGEPAGTEGYGYRLEAVEIQLVPKGEDYGLKTSHSFKKAPTFVNYQTHVEHDGWQEWFRNGETAGTVSQAKRLEGLKINLSNKEYSGNITYRTHVQSHGWIDWVSNGQLSGTSGESKRIEAIQVDLNGEVSKHYDVYYRVHSQSYGWLGWTKNGQPAGTEGLAKRIESVEIKLVKKNNNDMTTSSSKAFIK</sequence>
<keyword evidence="4" id="KW-0732">Signal</keyword>
<evidence type="ECO:0000313" key="6">
    <source>
        <dbReference type="EMBL" id="SEJ05745.1"/>
    </source>
</evidence>
<dbReference type="OrthoDB" id="9763643at2"/>
<evidence type="ECO:0000256" key="4">
    <source>
        <dbReference type="SAM" id="SignalP"/>
    </source>
</evidence>
<protein>
    <submittedName>
        <fullName evidence="6">Flagellum-specific peptidoglycan hydrolase FlgJ</fullName>
    </submittedName>
</protein>
<reference evidence="7" key="1">
    <citation type="submission" date="2016-10" db="EMBL/GenBank/DDBJ databases">
        <authorList>
            <person name="Varghese N."/>
            <person name="Submissions S."/>
        </authorList>
    </citation>
    <scope>NUCLEOTIDE SEQUENCE [LARGE SCALE GENOMIC DNA]</scope>
    <source>
        <strain evidence="7">DSM 25751</strain>
    </source>
</reference>
<feature type="compositionally biased region" description="Basic and acidic residues" evidence="3">
    <location>
        <begin position="107"/>
        <end position="118"/>
    </location>
</feature>
<accession>A0A1H6W0E8</accession>
<keyword evidence="2 6" id="KW-0378">Hydrolase</keyword>
<dbReference type="InterPro" id="IPR002901">
    <property type="entry name" value="MGlyc_endo_b_GlcNAc-like_dom"/>
</dbReference>
<dbReference type="Proteomes" id="UP000198564">
    <property type="component" value="Unassembled WGS sequence"/>
</dbReference>
<dbReference type="EMBL" id="FNYW01000061">
    <property type="protein sequence ID" value="SEJ05745.1"/>
    <property type="molecule type" value="Genomic_DNA"/>
</dbReference>
<dbReference type="GO" id="GO:0004040">
    <property type="term" value="F:amidase activity"/>
    <property type="evidence" value="ECO:0007669"/>
    <property type="project" value="InterPro"/>
</dbReference>
<feature type="compositionally biased region" description="Basic and acidic residues" evidence="3">
    <location>
        <begin position="72"/>
        <end position="95"/>
    </location>
</feature>
<evidence type="ECO:0000256" key="3">
    <source>
        <dbReference type="SAM" id="MobiDB-lite"/>
    </source>
</evidence>
<dbReference type="AlphaFoldDB" id="A0A1H6W0E8"/>
<evidence type="ECO:0000313" key="7">
    <source>
        <dbReference type="Proteomes" id="UP000198564"/>
    </source>
</evidence>
<evidence type="ECO:0000259" key="5">
    <source>
        <dbReference type="SMART" id="SM00047"/>
    </source>
</evidence>
<comment type="similarity">
    <text evidence="1">Belongs to the glycosyl hydrolase 73 family.</text>
</comment>
<dbReference type="InterPro" id="IPR051056">
    <property type="entry name" value="Glycosyl_Hydrolase_73"/>
</dbReference>
<dbReference type="SMART" id="SM00047">
    <property type="entry name" value="LYZ2"/>
    <property type="match status" value="1"/>
</dbReference>
<gene>
    <name evidence="6" type="ORF">SAMN04488113_1612</name>
</gene>
<evidence type="ECO:0000256" key="2">
    <source>
        <dbReference type="ARBA" id="ARBA00022801"/>
    </source>
</evidence>
<dbReference type="Gene3D" id="4.10.80.30">
    <property type="entry name" value="DNA polymerase, domain 6"/>
    <property type="match status" value="1"/>
</dbReference>
<organism evidence="6 7">
    <name type="scientific">Alkalibacterium gilvum</name>
    <dbReference type="NCBI Taxonomy" id="1130080"/>
    <lineage>
        <taxon>Bacteria</taxon>
        <taxon>Bacillati</taxon>
        <taxon>Bacillota</taxon>
        <taxon>Bacilli</taxon>
        <taxon>Lactobacillales</taxon>
        <taxon>Carnobacteriaceae</taxon>
        <taxon>Alkalibacterium</taxon>
    </lineage>
</organism>
<dbReference type="STRING" id="1130080.SAMN04488113_1612"/>
<evidence type="ECO:0000256" key="1">
    <source>
        <dbReference type="ARBA" id="ARBA00010266"/>
    </source>
</evidence>
<feature type="compositionally biased region" description="Acidic residues" evidence="3">
    <location>
        <begin position="41"/>
        <end position="50"/>
    </location>
</feature>
<dbReference type="Pfam" id="PF07538">
    <property type="entry name" value="ChW"/>
    <property type="match status" value="6"/>
</dbReference>
<dbReference type="Gene3D" id="1.10.530.10">
    <property type="match status" value="1"/>
</dbReference>
<dbReference type="RefSeq" id="WP_091636725.1">
    <property type="nucleotide sequence ID" value="NZ_FNYW01000061.1"/>
</dbReference>
<name>A0A1H6W0E8_9LACT</name>
<feature type="signal peptide" evidence="4">
    <location>
        <begin position="1"/>
        <end position="29"/>
    </location>
</feature>
<dbReference type="PANTHER" id="PTHR33308:SF9">
    <property type="entry name" value="PEPTIDOGLYCAN HYDROLASE FLGJ"/>
    <property type="match status" value="1"/>
</dbReference>
<dbReference type="Pfam" id="PF01832">
    <property type="entry name" value="Glucosaminidase"/>
    <property type="match status" value="1"/>
</dbReference>
<feature type="domain" description="Mannosyl-glycoprotein endo-beta-N-acetylglucosamidase-like" evidence="5">
    <location>
        <begin position="176"/>
        <end position="351"/>
    </location>
</feature>
<keyword evidence="7" id="KW-1185">Reference proteome</keyword>
<dbReference type="PANTHER" id="PTHR33308">
    <property type="entry name" value="PEPTIDOGLYCAN HYDROLASE FLGJ"/>
    <property type="match status" value="1"/>
</dbReference>
<dbReference type="SMART" id="SM00728">
    <property type="entry name" value="ChW"/>
    <property type="match status" value="6"/>
</dbReference>